<evidence type="ECO:0000313" key="2">
    <source>
        <dbReference type="Proteomes" id="UP000501048"/>
    </source>
</evidence>
<protein>
    <submittedName>
        <fullName evidence="1">Uncharacterized protein</fullName>
    </submittedName>
</protein>
<dbReference type="EMBL" id="CP051464">
    <property type="protein sequence ID" value="QJC98111.1"/>
    <property type="molecule type" value="Genomic_DNA"/>
</dbReference>
<name>A0ABX6M289_BACMO</name>
<evidence type="ECO:0000313" key="1">
    <source>
        <dbReference type="EMBL" id="QJC98111.1"/>
    </source>
</evidence>
<sequence>MRASQLRNIIYRLGAALGNSQYPMPFMLRYSTEPMNMNVRWELGWNHGFNHTLVPYRGTGVFFYINIEMR</sequence>
<reference evidence="1 2" key="1">
    <citation type="submission" date="2020-04" db="EMBL/GenBank/DDBJ databases">
        <title>Plant growth promoting and environmental Bacillus: genomic and epigenetic comparison.</title>
        <authorList>
            <person name="Reva O.N."/>
            <person name="Lutz S."/>
            <person name="Ahrens C.H."/>
        </authorList>
    </citation>
    <scope>NUCLEOTIDE SEQUENCE [LARGE SCALE GENOMIC DNA]</scope>
    <source>
        <strain evidence="1 2">UCMB5075</strain>
    </source>
</reference>
<keyword evidence="2" id="KW-1185">Reference proteome</keyword>
<gene>
    <name evidence="1" type="ORF">HC660_36640</name>
</gene>
<accession>A0ABX6M289</accession>
<dbReference type="Proteomes" id="UP000501048">
    <property type="component" value="Chromosome"/>
</dbReference>
<proteinExistence type="predicted"/>
<organism evidence="1 2">
    <name type="scientific">Bacillus mojavensis</name>
    <dbReference type="NCBI Taxonomy" id="72360"/>
    <lineage>
        <taxon>Bacteria</taxon>
        <taxon>Bacillati</taxon>
        <taxon>Bacillota</taxon>
        <taxon>Bacilli</taxon>
        <taxon>Bacillales</taxon>
        <taxon>Bacillaceae</taxon>
        <taxon>Bacillus</taxon>
    </lineage>
</organism>